<evidence type="ECO:0000259" key="2">
    <source>
        <dbReference type="PROSITE" id="PS51898"/>
    </source>
</evidence>
<dbReference type="KEGG" id="mros:EHO51_04175"/>
<proteinExistence type="predicted"/>
<dbReference type="Proteomes" id="UP000273982">
    <property type="component" value="Chromosome"/>
</dbReference>
<name>A0A3G8M4F6_9HYPH</name>
<protein>
    <submittedName>
        <fullName evidence="3">Integrase</fullName>
    </submittedName>
</protein>
<reference evidence="3 4" key="1">
    <citation type="submission" date="2018-11" db="EMBL/GenBank/DDBJ databases">
        <title>Genome squencing of methanotrophic bacteria isolated from alkaline groundwater in Korea.</title>
        <authorList>
            <person name="Nguyen L.N."/>
        </authorList>
    </citation>
    <scope>NUCLEOTIDE SEQUENCE [LARGE SCALE GENOMIC DNA]</scope>
    <source>
        <strain evidence="3 4">GW6</strain>
    </source>
</reference>
<dbReference type="GO" id="GO:0006310">
    <property type="term" value="P:DNA recombination"/>
    <property type="evidence" value="ECO:0007669"/>
    <property type="project" value="UniProtKB-KW"/>
</dbReference>
<feature type="domain" description="Tyr recombinase" evidence="2">
    <location>
        <begin position="232"/>
        <end position="432"/>
    </location>
</feature>
<dbReference type="GO" id="GO:0015074">
    <property type="term" value="P:DNA integration"/>
    <property type="evidence" value="ECO:0007669"/>
    <property type="project" value="InterPro"/>
</dbReference>
<evidence type="ECO:0000256" key="1">
    <source>
        <dbReference type="ARBA" id="ARBA00023172"/>
    </source>
</evidence>
<dbReference type="GO" id="GO:0003677">
    <property type="term" value="F:DNA binding"/>
    <property type="evidence" value="ECO:0007669"/>
    <property type="project" value="InterPro"/>
</dbReference>
<dbReference type="InterPro" id="IPR013762">
    <property type="entry name" value="Integrase-like_cat_sf"/>
</dbReference>
<accession>A0A3G8M4F6</accession>
<sequence length="455" mass="50528">MSKTLKESPLTTRNSRAALPIGLHWRRIDAEGHLGYRKGKRSGTWFARWRHGKGYRQAPLGPADDAINAGTLSFEAAMKAARELLEKERAAAAAEAAGPVLTVRLAVEAYVVMRDARDSRRAGRAKRSDAASRLSRYVIGFRAYGKRVAISATPLADVPLNALDEKELRRWSETLPEILKAATKKRLMGDVRAALNAAYAHDRDRLPAALPGIIKHGLRPSARDDDAEPIARDNQILSDSEVARILMAAREIDSEEGWDGDLFRFILVLAATGARFSQVARLKVGDLQISERRLLIPPSYKGRGVRKAPAIVVPVGADIVEALAPITERRPKDAPLLERWRHVHEPGILEWRKDRRVAWSDASEIAPAWRAIRQRAGLPLVVAYCLRHSSIVKGLRANLPLRLVAALHDTSSEMIERHYAKWITHGLEEMVRAAIVPLVPSDADNVVSLHERAKR</sequence>
<keyword evidence="1" id="KW-0233">DNA recombination</keyword>
<dbReference type="SUPFAM" id="SSF56349">
    <property type="entry name" value="DNA breaking-rejoining enzymes"/>
    <property type="match status" value="1"/>
</dbReference>
<dbReference type="Gene3D" id="1.10.443.10">
    <property type="entry name" value="Intergrase catalytic core"/>
    <property type="match status" value="1"/>
</dbReference>
<gene>
    <name evidence="3" type="ORF">EHO51_04175</name>
</gene>
<dbReference type="EMBL" id="CP034086">
    <property type="protein sequence ID" value="AZG75992.1"/>
    <property type="molecule type" value="Genomic_DNA"/>
</dbReference>
<evidence type="ECO:0000313" key="3">
    <source>
        <dbReference type="EMBL" id="AZG75992.1"/>
    </source>
</evidence>
<dbReference type="InterPro" id="IPR011010">
    <property type="entry name" value="DNA_brk_join_enz"/>
</dbReference>
<dbReference type="InterPro" id="IPR002104">
    <property type="entry name" value="Integrase_catalytic"/>
</dbReference>
<dbReference type="PROSITE" id="PS51898">
    <property type="entry name" value="TYR_RECOMBINASE"/>
    <property type="match status" value="1"/>
</dbReference>
<evidence type="ECO:0000313" key="4">
    <source>
        <dbReference type="Proteomes" id="UP000273982"/>
    </source>
</evidence>
<dbReference type="AlphaFoldDB" id="A0A3G8M4F6"/>
<organism evidence="3 4">
    <name type="scientific">Methylocystis rosea</name>
    <dbReference type="NCBI Taxonomy" id="173366"/>
    <lineage>
        <taxon>Bacteria</taxon>
        <taxon>Pseudomonadati</taxon>
        <taxon>Pseudomonadota</taxon>
        <taxon>Alphaproteobacteria</taxon>
        <taxon>Hyphomicrobiales</taxon>
        <taxon>Methylocystaceae</taxon>
        <taxon>Methylocystis</taxon>
    </lineage>
</organism>
<dbReference type="Pfam" id="PF00589">
    <property type="entry name" value="Phage_integrase"/>
    <property type="match status" value="1"/>
</dbReference>